<evidence type="ECO:0000313" key="8">
    <source>
        <dbReference type="Proteomes" id="UP000016935"/>
    </source>
</evidence>
<keyword evidence="2 5" id="KW-0812">Transmembrane</keyword>
<dbReference type="HOGENOM" id="CLU_352321_0_0_1"/>
<dbReference type="EMBL" id="KB908626">
    <property type="protein sequence ID" value="EOA85909.1"/>
    <property type="molecule type" value="Genomic_DNA"/>
</dbReference>
<evidence type="ECO:0000256" key="2">
    <source>
        <dbReference type="ARBA" id="ARBA00022692"/>
    </source>
</evidence>
<dbReference type="GO" id="GO:0016020">
    <property type="term" value="C:membrane"/>
    <property type="evidence" value="ECO:0007669"/>
    <property type="project" value="UniProtKB-SubCell"/>
</dbReference>
<feature type="transmembrane region" description="Helical" evidence="5">
    <location>
        <begin position="390"/>
        <end position="409"/>
    </location>
</feature>
<feature type="transmembrane region" description="Helical" evidence="5">
    <location>
        <begin position="148"/>
        <end position="170"/>
    </location>
</feature>
<feature type="domain" description="SLC26A/SulP transporter" evidence="6">
    <location>
        <begin position="47"/>
        <end position="410"/>
    </location>
</feature>
<dbReference type="InterPro" id="IPR011547">
    <property type="entry name" value="SLC26A/SulP_dom"/>
</dbReference>
<dbReference type="AlphaFoldDB" id="R0K8X9"/>
<gene>
    <name evidence="7" type="ORF">SETTUDRAFT_169493</name>
</gene>
<feature type="transmembrane region" description="Helical" evidence="5">
    <location>
        <begin position="20"/>
        <end position="39"/>
    </location>
</feature>
<proteinExistence type="predicted"/>
<comment type="subcellular location">
    <subcellularLocation>
        <location evidence="1">Membrane</location>
        <topology evidence="1">Multi-pass membrane protein</topology>
    </subcellularLocation>
</comment>
<feature type="transmembrane region" description="Helical" evidence="5">
    <location>
        <begin position="295"/>
        <end position="313"/>
    </location>
</feature>
<name>R0K8X9_EXST2</name>
<reference evidence="7 8" key="1">
    <citation type="journal article" date="2012" name="PLoS Pathog.">
        <title>Diverse lifestyles and strategies of plant pathogenesis encoded in the genomes of eighteen Dothideomycetes fungi.</title>
        <authorList>
            <person name="Ohm R.A."/>
            <person name="Feau N."/>
            <person name="Henrissat B."/>
            <person name="Schoch C.L."/>
            <person name="Horwitz B.A."/>
            <person name="Barry K.W."/>
            <person name="Condon B.J."/>
            <person name="Copeland A.C."/>
            <person name="Dhillon B."/>
            <person name="Glaser F."/>
            <person name="Hesse C.N."/>
            <person name="Kosti I."/>
            <person name="LaButti K."/>
            <person name="Lindquist E.A."/>
            <person name="Lucas S."/>
            <person name="Salamov A.A."/>
            <person name="Bradshaw R.E."/>
            <person name="Ciuffetti L."/>
            <person name="Hamelin R.C."/>
            <person name="Kema G.H.J."/>
            <person name="Lawrence C."/>
            <person name="Scott J.A."/>
            <person name="Spatafora J.W."/>
            <person name="Turgeon B.G."/>
            <person name="de Wit P.J.G.M."/>
            <person name="Zhong S."/>
            <person name="Goodwin S.B."/>
            <person name="Grigoriev I.V."/>
        </authorList>
    </citation>
    <scope>NUCLEOTIDE SEQUENCE [LARGE SCALE GENOMIC DNA]</scope>
    <source>
        <strain evidence="8">28A</strain>
    </source>
</reference>
<evidence type="ECO:0000256" key="4">
    <source>
        <dbReference type="ARBA" id="ARBA00023136"/>
    </source>
</evidence>
<feature type="transmembrane region" description="Helical" evidence="5">
    <location>
        <begin position="421"/>
        <end position="451"/>
    </location>
</feature>
<feature type="transmembrane region" description="Helical" evidence="5">
    <location>
        <begin position="333"/>
        <end position="352"/>
    </location>
</feature>
<dbReference type="PANTHER" id="PTHR43310">
    <property type="entry name" value="SULFATE TRANSPORTER YBAR-RELATED"/>
    <property type="match status" value="1"/>
</dbReference>
<feature type="transmembrane region" description="Helical" evidence="5">
    <location>
        <begin position="116"/>
        <end position="136"/>
    </location>
</feature>
<dbReference type="RefSeq" id="XP_008026478.1">
    <property type="nucleotide sequence ID" value="XM_008028287.1"/>
</dbReference>
<evidence type="ECO:0000313" key="7">
    <source>
        <dbReference type="EMBL" id="EOA85909.1"/>
    </source>
</evidence>
<dbReference type="PANTHER" id="PTHR43310:SF4">
    <property type="entry name" value="AFR304WP"/>
    <property type="match status" value="1"/>
</dbReference>
<dbReference type="GeneID" id="19400924"/>
<evidence type="ECO:0000256" key="5">
    <source>
        <dbReference type="SAM" id="Phobius"/>
    </source>
</evidence>
<accession>R0K8X9</accession>
<keyword evidence="4 5" id="KW-0472">Membrane</keyword>
<dbReference type="Proteomes" id="UP000016935">
    <property type="component" value="Unassembled WGS sequence"/>
</dbReference>
<sequence>MLHRAMLLNFRGLLKLSPAAILLGTSLNILEAVSIGLLIFPPSAHDAAFANLQSQAMSLYIMSTVISQVTLTFGGSSMPSAMGSMLAEALPFLRTIAASIQKDLGSGHPGVLPTTMVAYASTSVLLGIVFFILAALRCGRLTGYFPRTVMTGVVGAVGVSLFLLGLEITLSSKSPHLSFGTLFEKNHLPSLAASLGPAVLLSSSTRLSCFDRLPWKPTKHPLYIPLFSCAMAGIFWLVAAACGNTSMQQLASAGWLFTSEHNTTQSTATPEWDYWALFDFKKMEWRALSAGIRDILLLVLIGALSLPIFASAAALEWGGSDHSMNHEFVGHGISNTIAGAIGALPNLFVYSNSRFFHRAKGGRLEAAFVALFTLVFFFISFRVLPYVPTIQASALVLFVGIELMVEALWESTASLTCCEWTVVVSTTVACTLLGFAPGVGVGLAVVVVLQFCYHILDTRPRVTQPCTHVPLSSFEHLPPPKPVIDRLSKEMASPVTELQSSSTEARPILPLVVSLKGRIGSSTIPLLDQYLALCCQSPHVILNLRAVDSVETSVAEYLQSQAERILQRQASPFSIVLSRSQSGVKGDLERGKVNYSCVPVTSPVADFVDLVGRKQLLAYESLGDAIRVARYGYQSSSCLLSAESNLSVSALWEVVLHRHSSSKPMFTFSELCSKGTTVRKLKYGETIACSEYPFPPAFIILDGRVVFQELHAASVNSRSRKCIRKAVSSAMQAVFKSERVVKDQQSPRTMEGTLYGKGPHIVAPTSPFCARVDSESCLILDIDPTHGQHCNRIVERAIRNGATKET</sequence>
<dbReference type="Pfam" id="PF00916">
    <property type="entry name" value="Sulfate_transp"/>
    <property type="match status" value="1"/>
</dbReference>
<feature type="transmembrane region" description="Helical" evidence="5">
    <location>
        <begin position="222"/>
        <end position="242"/>
    </location>
</feature>
<evidence type="ECO:0000256" key="1">
    <source>
        <dbReference type="ARBA" id="ARBA00004141"/>
    </source>
</evidence>
<keyword evidence="3 5" id="KW-1133">Transmembrane helix</keyword>
<dbReference type="eggNOG" id="KOG0236">
    <property type="taxonomic scope" value="Eukaryota"/>
</dbReference>
<dbReference type="STRING" id="671987.R0K8X9"/>
<evidence type="ECO:0000259" key="6">
    <source>
        <dbReference type="Pfam" id="PF00916"/>
    </source>
</evidence>
<organism evidence="7 8">
    <name type="scientific">Exserohilum turcicum (strain 28A)</name>
    <name type="common">Northern leaf blight fungus</name>
    <name type="synonym">Setosphaeria turcica</name>
    <dbReference type="NCBI Taxonomy" id="671987"/>
    <lineage>
        <taxon>Eukaryota</taxon>
        <taxon>Fungi</taxon>
        <taxon>Dikarya</taxon>
        <taxon>Ascomycota</taxon>
        <taxon>Pezizomycotina</taxon>
        <taxon>Dothideomycetes</taxon>
        <taxon>Pleosporomycetidae</taxon>
        <taxon>Pleosporales</taxon>
        <taxon>Pleosporineae</taxon>
        <taxon>Pleosporaceae</taxon>
        <taxon>Exserohilum</taxon>
    </lineage>
</organism>
<evidence type="ECO:0000256" key="3">
    <source>
        <dbReference type="ARBA" id="ARBA00022989"/>
    </source>
</evidence>
<protein>
    <recommendedName>
        <fullName evidence="6">SLC26A/SulP transporter domain-containing protein</fullName>
    </recommendedName>
</protein>
<dbReference type="OrthoDB" id="409725at2759"/>
<reference evidence="7 8" key="2">
    <citation type="journal article" date="2013" name="PLoS Genet.">
        <title>Comparative genome structure, secondary metabolite, and effector coding capacity across Cochliobolus pathogens.</title>
        <authorList>
            <person name="Condon B.J."/>
            <person name="Leng Y."/>
            <person name="Wu D."/>
            <person name="Bushley K.E."/>
            <person name="Ohm R.A."/>
            <person name="Otillar R."/>
            <person name="Martin J."/>
            <person name="Schackwitz W."/>
            <person name="Grimwood J."/>
            <person name="MohdZainudin N."/>
            <person name="Xue C."/>
            <person name="Wang R."/>
            <person name="Manning V.A."/>
            <person name="Dhillon B."/>
            <person name="Tu Z.J."/>
            <person name="Steffenson B.J."/>
            <person name="Salamov A."/>
            <person name="Sun H."/>
            <person name="Lowry S."/>
            <person name="LaButti K."/>
            <person name="Han J."/>
            <person name="Copeland A."/>
            <person name="Lindquist E."/>
            <person name="Barry K."/>
            <person name="Schmutz J."/>
            <person name="Baker S.E."/>
            <person name="Ciuffetti L.M."/>
            <person name="Grigoriev I.V."/>
            <person name="Zhong S."/>
            <person name="Turgeon B.G."/>
        </authorList>
    </citation>
    <scope>NUCLEOTIDE SEQUENCE [LARGE SCALE GENOMIC DNA]</scope>
    <source>
        <strain evidence="8">28A</strain>
    </source>
</reference>
<dbReference type="InterPro" id="IPR052706">
    <property type="entry name" value="Membrane-Transporter-like"/>
</dbReference>
<feature type="transmembrane region" description="Helical" evidence="5">
    <location>
        <begin position="364"/>
        <end position="384"/>
    </location>
</feature>
<keyword evidence="8" id="KW-1185">Reference proteome</keyword>